<dbReference type="FunFam" id="1.20.5.340:FF:000001">
    <property type="entry name" value="Tropomyosin alpha-1 chain isoform 2"/>
    <property type="match status" value="1"/>
</dbReference>
<reference evidence="7 8" key="1">
    <citation type="submission" date="2020-08" db="EMBL/GenBank/DDBJ databases">
        <authorList>
            <person name="Hejnol A."/>
        </authorList>
    </citation>
    <scope>NUCLEOTIDE SEQUENCE [LARGE SCALE GENOMIC DNA]</scope>
</reference>
<dbReference type="EMBL" id="CAJFCJ010000003">
    <property type="protein sequence ID" value="CAD5113281.1"/>
    <property type="molecule type" value="Genomic_DNA"/>
</dbReference>
<evidence type="ECO:0000256" key="4">
    <source>
        <dbReference type="ARBA" id="ARBA00023054"/>
    </source>
</evidence>
<feature type="region of interest" description="Disordered" evidence="6">
    <location>
        <begin position="284"/>
        <end position="307"/>
    </location>
</feature>
<evidence type="ECO:0000256" key="6">
    <source>
        <dbReference type="SAM" id="MobiDB-lite"/>
    </source>
</evidence>
<dbReference type="FunFam" id="1.20.5.170:FF:000001">
    <property type="entry name" value="Tropomyosin alpha-1 chain isoform 1"/>
    <property type="match status" value="1"/>
</dbReference>
<dbReference type="InterPro" id="IPR000533">
    <property type="entry name" value="Tropomyosin"/>
</dbReference>
<keyword evidence="8" id="KW-1185">Reference proteome</keyword>
<feature type="region of interest" description="Disordered" evidence="6">
    <location>
        <begin position="1"/>
        <end position="112"/>
    </location>
</feature>
<feature type="region of interest" description="Disordered" evidence="6">
    <location>
        <begin position="149"/>
        <end position="183"/>
    </location>
</feature>
<evidence type="ECO:0000256" key="3">
    <source>
        <dbReference type="ARBA" id="ARBA00022737"/>
    </source>
</evidence>
<evidence type="ECO:0000313" key="7">
    <source>
        <dbReference type="EMBL" id="CAD5113281.1"/>
    </source>
</evidence>
<evidence type="ECO:0000256" key="2">
    <source>
        <dbReference type="ARBA" id="ARBA00009036"/>
    </source>
</evidence>
<dbReference type="FunFam" id="1.20.5.170:FF:000005">
    <property type="entry name" value="Tropomyosin alpha-1 chain"/>
    <property type="match status" value="1"/>
</dbReference>
<comment type="function">
    <text evidence="1">Tropomyosin, in association with the troponin complex, plays a central role in the calcium dependent regulation of muscle contraction.</text>
</comment>
<dbReference type="AlphaFoldDB" id="A0A7I8VAD5"/>
<feature type="compositionally biased region" description="Basic and acidic residues" evidence="6">
    <location>
        <begin position="290"/>
        <end position="307"/>
    </location>
</feature>
<keyword evidence="4" id="KW-0175">Coiled coil</keyword>
<dbReference type="Gene3D" id="1.20.5.170">
    <property type="match status" value="2"/>
</dbReference>
<feature type="compositionally biased region" description="Basic and acidic residues" evidence="6">
    <location>
        <begin position="18"/>
        <end position="54"/>
    </location>
</feature>
<gene>
    <name evidence="7" type="ORF">DGYR_LOCUS2306</name>
</gene>
<evidence type="ECO:0000313" key="8">
    <source>
        <dbReference type="Proteomes" id="UP000549394"/>
    </source>
</evidence>
<dbReference type="Gene3D" id="1.20.5.340">
    <property type="match status" value="1"/>
</dbReference>
<dbReference type="PANTHER" id="PTHR19269">
    <property type="entry name" value="TROPOMYOSIN"/>
    <property type="match status" value="1"/>
</dbReference>
<protein>
    <submittedName>
        <fullName evidence="7">DgyrCDS2459</fullName>
    </submittedName>
</protein>
<name>A0A7I8VAD5_9ANNE</name>
<dbReference type="Proteomes" id="UP000549394">
    <property type="component" value="Unassembled WGS sequence"/>
</dbReference>
<dbReference type="PROSITE" id="PS00326">
    <property type="entry name" value="TROPOMYOSIN"/>
    <property type="match status" value="1"/>
</dbReference>
<proteinExistence type="inferred from homology"/>
<keyword evidence="3" id="KW-0677">Repeat</keyword>
<feature type="compositionally biased region" description="Low complexity" evidence="6">
    <location>
        <begin position="158"/>
        <end position="172"/>
    </location>
</feature>
<comment type="similarity">
    <text evidence="2 5">Belongs to the tropomyosin family.</text>
</comment>
<dbReference type="SUPFAM" id="SSF57997">
    <property type="entry name" value="Tropomyosin"/>
    <property type="match status" value="2"/>
</dbReference>
<sequence length="462" mass="52730">MAATNTMDAIKKKMQSMKLEKESALDKADQFEQNLKDQQDKNAKQEEEINDLQKRINQLEGELDQSQTQLEEATQKLEETEKKHNNIRKQKSDEKQIDREGDASSTKKRKKILVSRKDCPIHAKYRRGASIESIPEGNECRCRIKTTKTSKRPTMKNSLSGTPSSLSQSVTSTERRPEPEGSCLPTNIDSSSYILNDYSLFSDCEDVGEDLDVREELEKLHSKYKGLFSVAYLLKSTSSLKFTIIGSELKNISYCLKRAEAEVGALTRRIKLLEEDFEQTASRLDSATETLDKASKTAEDTERERKLLESRSLADDERIDTLETQLKEAKFIAEDADRKYDEAARKLAITEVDLERAEARLEAAEGKIIELEEELKVVGNNMKSLEISEQEASQREESYEESIRDLTSRLKEAEHRATEAERAVSKLQKEIDRLEDELLAEKEKYKAISENLDQTFTELAGF</sequence>
<accession>A0A7I8VAD5</accession>
<dbReference type="PRINTS" id="PR00194">
    <property type="entry name" value="TROPOMYOSIN"/>
</dbReference>
<evidence type="ECO:0000256" key="5">
    <source>
        <dbReference type="RuleBase" id="RU004515"/>
    </source>
</evidence>
<feature type="compositionally biased region" description="Basic and acidic residues" evidence="6">
    <location>
        <begin position="73"/>
        <end position="102"/>
    </location>
</feature>
<comment type="caution">
    <text evidence="7">The sequence shown here is derived from an EMBL/GenBank/DDBJ whole genome shotgun (WGS) entry which is preliminary data.</text>
</comment>
<organism evidence="7 8">
    <name type="scientific">Dimorphilus gyrociliatus</name>
    <dbReference type="NCBI Taxonomy" id="2664684"/>
    <lineage>
        <taxon>Eukaryota</taxon>
        <taxon>Metazoa</taxon>
        <taxon>Spiralia</taxon>
        <taxon>Lophotrochozoa</taxon>
        <taxon>Annelida</taxon>
        <taxon>Polychaeta</taxon>
        <taxon>Polychaeta incertae sedis</taxon>
        <taxon>Dinophilidae</taxon>
        <taxon>Dimorphilus</taxon>
    </lineage>
</organism>
<dbReference type="OrthoDB" id="128924at2759"/>
<dbReference type="Pfam" id="PF00261">
    <property type="entry name" value="Tropomyosin"/>
    <property type="match status" value="2"/>
</dbReference>
<evidence type="ECO:0000256" key="1">
    <source>
        <dbReference type="ARBA" id="ARBA00002987"/>
    </source>
</evidence>